<dbReference type="GeneTree" id="ENSGT00940000156519"/>
<dbReference type="SUPFAM" id="SSF46689">
    <property type="entry name" value="Homeodomain-like"/>
    <property type="match status" value="1"/>
</dbReference>
<dbReference type="GO" id="GO:0032210">
    <property type="term" value="P:regulation of telomere maintenance via telomerase"/>
    <property type="evidence" value="ECO:0007669"/>
    <property type="project" value="TreeGrafter"/>
</dbReference>
<evidence type="ECO:0000259" key="8">
    <source>
        <dbReference type="PROSITE" id="PS51294"/>
    </source>
</evidence>
<dbReference type="GO" id="GO:0098505">
    <property type="term" value="F:G-rich strand telomeric DNA binding"/>
    <property type="evidence" value="ECO:0007669"/>
    <property type="project" value="TreeGrafter"/>
</dbReference>
<dbReference type="PANTHER" id="PTHR46833">
    <property type="entry name" value="TELOMERIC REPEAT-BINDING FACTOR 2 TERF2"/>
    <property type="match status" value="1"/>
</dbReference>
<sequence length="792" mass="88445">MQSSNHRLRDMEQHHPLLSAGADVEAGSLGAGVMVGGPHSGHTVGNRTLWFIQDSCGMVCAGMTWFLVLYAEFVVNFVMLLPAKSFWYSLLNGATFNSLAVLALASHLRTMLTDPGAVPKGNATKEYMESLQLKPGEVIYKCPKCCSIKPERAHHCSICKRCIRKMDHHCPWVNNCVGEKNQRYFVLFTMYIALISAHALGLSGMHFFTCIKVQWNGILNRPIEDLNNLSLKIRLLQFLSRLNEAENPEKQFETDRTSTPLESAQVLLEQITGEFRIPKQIGDDASVSLREFIVGTFIKNKQFDKAKDALLRHLTKSVSSKRETFMKLISQKSKAHEVINQINVQCLMQEMLDFCQKVCPFTLPFMCKTARSLIEKRPEEAVISTGEQDQSTSSCSPQINIFNLQFCEHSVIQKARLEVAYNALAGGSTQMTFVQLEEEIKQETQEKEEACLQLSAEAMRSTNLSSEQEAGLQRETRSPREASPADQPPLLDTDRQTPSGSLSGYTVSRLVIGPDSQQNSQSTTHSELPRIEIPPQTLTSKDSNDMQCPVTDAEIPFPARKRLRKSSCLSHTMTENSSDCNEESCDPDEEKKSNVDDGDHRSSRSSSRDDSKSKRSSSEVEDGPQVSLTPSRTSQKTPSKPLARCSPANDPGEVEDISIVDSSLDSSSSVSSHPSLPQSSTPQRARHKVPLDLGWKQLAKEAKESKETWSDEELCFTSTRSTATGSRSNKSTISKCGTRKRAWTEKETEKLKEGVKKFGVGSWSKIKSFYSFDRSNVNLKDRWRTLKKSNLV</sequence>
<dbReference type="CDD" id="cd11660">
    <property type="entry name" value="SANT_TRF"/>
    <property type="match status" value="1"/>
</dbReference>
<dbReference type="InterPro" id="IPR001594">
    <property type="entry name" value="Palmitoyltrfase_DHHC"/>
</dbReference>
<gene>
    <name evidence="9" type="primary">LOC107381293</name>
</gene>
<evidence type="ECO:0000256" key="2">
    <source>
        <dbReference type="ARBA" id="ARBA00022692"/>
    </source>
</evidence>
<keyword evidence="10" id="KW-1185">Reference proteome</keyword>
<dbReference type="GO" id="GO:0003720">
    <property type="term" value="F:telomerase activity"/>
    <property type="evidence" value="ECO:0007669"/>
    <property type="project" value="TreeGrafter"/>
</dbReference>
<dbReference type="GO" id="GO:0019706">
    <property type="term" value="F:protein-cysteine S-palmitoyltransferase activity"/>
    <property type="evidence" value="ECO:0007669"/>
    <property type="project" value="UniProtKB-EC"/>
</dbReference>
<organism evidence="9 10">
    <name type="scientific">Nothobranchius furzeri</name>
    <name type="common">Turquoise killifish</name>
    <dbReference type="NCBI Taxonomy" id="105023"/>
    <lineage>
        <taxon>Eukaryota</taxon>
        <taxon>Metazoa</taxon>
        <taxon>Chordata</taxon>
        <taxon>Craniata</taxon>
        <taxon>Vertebrata</taxon>
        <taxon>Euteleostomi</taxon>
        <taxon>Actinopterygii</taxon>
        <taxon>Neopterygii</taxon>
        <taxon>Teleostei</taxon>
        <taxon>Neoteleostei</taxon>
        <taxon>Acanthomorphata</taxon>
        <taxon>Ovalentaria</taxon>
        <taxon>Atherinomorphae</taxon>
        <taxon>Cyprinodontiformes</taxon>
        <taxon>Nothobranchiidae</taxon>
        <taxon>Nothobranchius</taxon>
    </lineage>
</organism>
<feature type="compositionally biased region" description="Low complexity" evidence="6">
    <location>
        <begin position="659"/>
        <end position="680"/>
    </location>
</feature>
<dbReference type="PROSITE" id="PS50216">
    <property type="entry name" value="DHHC"/>
    <property type="match status" value="1"/>
</dbReference>
<dbReference type="PROSITE" id="PS50090">
    <property type="entry name" value="MYB_LIKE"/>
    <property type="match status" value="1"/>
</dbReference>
<keyword evidence="3 5" id="KW-1133">Transmembrane helix</keyword>
<feature type="domain" description="HTH myb-type" evidence="8">
    <location>
        <begin position="739"/>
        <end position="791"/>
    </location>
</feature>
<dbReference type="GO" id="GO:0070187">
    <property type="term" value="C:shelterin complex"/>
    <property type="evidence" value="ECO:0007669"/>
    <property type="project" value="TreeGrafter"/>
</dbReference>
<dbReference type="GO" id="GO:0031627">
    <property type="term" value="P:telomeric loop formation"/>
    <property type="evidence" value="ECO:0007669"/>
    <property type="project" value="TreeGrafter"/>
</dbReference>
<comment type="domain">
    <text evidence="5">The DHHC domain is required for palmitoyltransferase activity.</text>
</comment>
<reference evidence="9" key="1">
    <citation type="submission" date="2014-08" db="EMBL/GenBank/DDBJ databases">
        <authorList>
            <person name="Senf B."/>
            <person name="Petzold A."/>
            <person name="Downie B.R."/>
            <person name="Koch P."/>
            <person name="Platzer M."/>
        </authorList>
    </citation>
    <scope>NUCLEOTIDE SEQUENCE [LARGE SCALE GENOMIC DNA]</scope>
    <source>
        <strain evidence="9">GRZ</strain>
    </source>
</reference>
<feature type="transmembrane region" description="Helical" evidence="5">
    <location>
        <begin position="86"/>
        <end position="105"/>
    </location>
</feature>
<evidence type="ECO:0000256" key="4">
    <source>
        <dbReference type="ARBA" id="ARBA00023136"/>
    </source>
</evidence>
<reference evidence="9" key="2">
    <citation type="submission" date="2025-08" db="UniProtKB">
        <authorList>
            <consortium name="Ensembl"/>
        </authorList>
    </citation>
    <scope>IDENTIFICATION</scope>
</reference>
<feature type="region of interest" description="Disordered" evidence="6">
    <location>
        <begin position="460"/>
        <end position="553"/>
    </location>
</feature>
<feature type="compositionally biased region" description="Polar residues" evidence="6">
    <location>
        <begin position="515"/>
        <end position="526"/>
    </location>
</feature>
<feature type="compositionally biased region" description="Polar residues" evidence="6">
    <location>
        <begin position="496"/>
        <end position="506"/>
    </location>
</feature>
<dbReference type="GO" id="GO:0031848">
    <property type="term" value="P:protection from non-homologous end joining at telomere"/>
    <property type="evidence" value="ECO:0007669"/>
    <property type="project" value="InterPro"/>
</dbReference>
<evidence type="ECO:0000256" key="1">
    <source>
        <dbReference type="ARBA" id="ARBA00004141"/>
    </source>
</evidence>
<keyword evidence="2 5" id="KW-0812">Transmembrane</keyword>
<dbReference type="GO" id="GO:0032208">
    <property type="term" value="P:negative regulation of telomere maintenance via recombination"/>
    <property type="evidence" value="ECO:0007669"/>
    <property type="project" value="TreeGrafter"/>
</dbReference>
<feature type="transmembrane region" description="Helical" evidence="5">
    <location>
        <begin position="56"/>
        <end position="80"/>
    </location>
</feature>
<dbReference type="GO" id="GO:0070198">
    <property type="term" value="P:protein localization to chromosome, telomeric region"/>
    <property type="evidence" value="ECO:0007669"/>
    <property type="project" value="TreeGrafter"/>
</dbReference>
<dbReference type="GO" id="GO:0016020">
    <property type="term" value="C:membrane"/>
    <property type="evidence" value="ECO:0007669"/>
    <property type="project" value="UniProtKB-SubCell"/>
</dbReference>
<feature type="compositionally biased region" description="Polar residues" evidence="6">
    <location>
        <begin position="626"/>
        <end position="638"/>
    </location>
</feature>
<dbReference type="PANTHER" id="PTHR46833:SF1">
    <property type="entry name" value="TELOMERIC REPEAT-BINDING FACTOR 2"/>
    <property type="match status" value="1"/>
</dbReference>
<dbReference type="InterPro" id="IPR030657">
    <property type="entry name" value="TERF2"/>
</dbReference>
<dbReference type="GO" id="GO:1905839">
    <property type="term" value="P:negative regulation of telomeric D-loop disassembly"/>
    <property type="evidence" value="ECO:0007669"/>
    <property type="project" value="TreeGrafter"/>
</dbReference>
<evidence type="ECO:0000256" key="3">
    <source>
        <dbReference type="ARBA" id="ARBA00022989"/>
    </source>
</evidence>
<accession>A0A8C6KI67</accession>
<keyword evidence="4 5" id="KW-0472">Membrane</keyword>
<dbReference type="Pfam" id="PF00249">
    <property type="entry name" value="Myb_DNA-binding"/>
    <property type="match status" value="1"/>
</dbReference>
<dbReference type="Proteomes" id="UP000694548">
    <property type="component" value="Chromosome sgr07"/>
</dbReference>
<dbReference type="InterPro" id="IPR017930">
    <property type="entry name" value="Myb_dom"/>
</dbReference>
<dbReference type="SUPFAM" id="SSF63600">
    <property type="entry name" value="Telomeric repeat binding factor (TRF) dimerisation domain"/>
    <property type="match status" value="1"/>
</dbReference>
<dbReference type="InterPro" id="IPR001005">
    <property type="entry name" value="SANT/Myb"/>
</dbReference>
<keyword evidence="5" id="KW-0808">Transferase</keyword>
<keyword evidence="5" id="KW-0012">Acyltransferase</keyword>
<dbReference type="GO" id="GO:0003691">
    <property type="term" value="F:double-stranded telomeric DNA binding"/>
    <property type="evidence" value="ECO:0007669"/>
    <property type="project" value="TreeGrafter"/>
</dbReference>
<dbReference type="Gene3D" id="1.10.10.60">
    <property type="entry name" value="Homeodomain-like"/>
    <property type="match status" value="1"/>
</dbReference>
<comment type="similarity">
    <text evidence="5">Belongs to the DHHC palmitoyltransferase family.</text>
</comment>
<feature type="compositionally biased region" description="Basic and acidic residues" evidence="6">
    <location>
        <begin position="589"/>
        <end position="618"/>
    </location>
</feature>
<evidence type="ECO:0000259" key="7">
    <source>
        <dbReference type="PROSITE" id="PS50090"/>
    </source>
</evidence>
<name>A0A8C6KI67_NOTFU</name>
<dbReference type="InterPro" id="IPR009057">
    <property type="entry name" value="Homeodomain-like_sf"/>
</dbReference>
<feature type="domain" description="Myb-like" evidence="7">
    <location>
        <begin position="735"/>
        <end position="787"/>
    </location>
</feature>
<evidence type="ECO:0000313" key="10">
    <source>
        <dbReference type="Proteomes" id="UP000694548"/>
    </source>
</evidence>
<dbReference type="Gene3D" id="1.25.40.210">
    <property type="entry name" value="Telomere repeat-binding factor, dimerisation domain"/>
    <property type="match status" value="1"/>
</dbReference>
<dbReference type="InterPro" id="IPR036507">
    <property type="entry name" value="Telomere_rpt-bd_fac_dimer_sf"/>
</dbReference>
<comment type="catalytic activity">
    <reaction evidence="5">
        <text>L-cysteinyl-[protein] + hexadecanoyl-CoA = S-hexadecanoyl-L-cysteinyl-[protein] + CoA</text>
        <dbReference type="Rhea" id="RHEA:36683"/>
        <dbReference type="Rhea" id="RHEA-COMP:10131"/>
        <dbReference type="Rhea" id="RHEA-COMP:11032"/>
        <dbReference type="ChEBI" id="CHEBI:29950"/>
        <dbReference type="ChEBI" id="CHEBI:57287"/>
        <dbReference type="ChEBI" id="CHEBI:57379"/>
        <dbReference type="ChEBI" id="CHEBI:74151"/>
        <dbReference type="EC" id="2.3.1.225"/>
    </reaction>
</comment>
<dbReference type="EC" id="2.3.1.225" evidence="5"/>
<dbReference type="SMART" id="SM00717">
    <property type="entry name" value="SANT"/>
    <property type="match status" value="1"/>
</dbReference>
<dbReference type="AlphaFoldDB" id="A0A8C6KI67"/>
<evidence type="ECO:0000256" key="6">
    <source>
        <dbReference type="SAM" id="MobiDB-lite"/>
    </source>
</evidence>
<feature type="region of interest" description="Disordered" evidence="6">
    <location>
        <begin position="571"/>
        <end position="693"/>
    </location>
</feature>
<dbReference type="GO" id="GO:0061820">
    <property type="term" value="P:telomeric D-loop disassembly"/>
    <property type="evidence" value="ECO:0007669"/>
    <property type="project" value="TreeGrafter"/>
</dbReference>
<dbReference type="PROSITE" id="PS51294">
    <property type="entry name" value="HTH_MYB"/>
    <property type="match status" value="1"/>
</dbReference>
<feature type="transmembrane region" description="Helical" evidence="5">
    <location>
        <begin position="184"/>
        <end position="208"/>
    </location>
</feature>
<reference evidence="9" key="3">
    <citation type="submission" date="2025-09" db="UniProtKB">
        <authorList>
            <consortium name="Ensembl"/>
        </authorList>
    </citation>
    <scope>IDENTIFICATION</scope>
</reference>
<evidence type="ECO:0000313" key="9">
    <source>
        <dbReference type="Ensembl" id="ENSNFUP00015005444.1"/>
    </source>
</evidence>
<evidence type="ECO:0000256" key="5">
    <source>
        <dbReference type="RuleBase" id="RU079119"/>
    </source>
</evidence>
<dbReference type="Pfam" id="PF01529">
    <property type="entry name" value="DHHC"/>
    <property type="match status" value="1"/>
</dbReference>
<dbReference type="Ensembl" id="ENSNFUT00015005744.1">
    <property type="protein sequence ID" value="ENSNFUP00015005444.1"/>
    <property type="gene ID" value="ENSNFUG00015002736.1"/>
</dbReference>
<proteinExistence type="inferred from homology"/>
<comment type="subcellular location">
    <subcellularLocation>
        <location evidence="1">Membrane</location>
        <topology evidence="1">Multi-pass membrane protein</topology>
    </subcellularLocation>
</comment>
<protein>
    <recommendedName>
        <fullName evidence="5">Palmitoyltransferase</fullName>
        <ecNumber evidence="5">2.3.1.225</ecNumber>
    </recommendedName>
</protein>